<dbReference type="SUPFAM" id="SSF56235">
    <property type="entry name" value="N-terminal nucleophile aminohydrolases (Ntn hydrolases)"/>
    <property type="match status" value="1"/>
</dbReference>
<keyword evidence="1" id="KW-1202">Platelet aggregation activating toxin</keyword>
<sequence length="562" mass="61204">MGLLLQAIFLALGVSLSLSRPAVKETSYQHAAVATDAAQCSEIGVELLKKGGNAVDAAVGSLLCVGVINLQSTGLGGGGFFMYYDAESRETSCIDFREKAPGVIPESAMERYIEDPTSTTIGGLAIGVPGQVKGLHEAHTRFGELPWYDVVEPSIKVAREGFAVTPTVALAISIVGNQLDENYQTLSDLLHNPETGQLYKEGEILRQPQLADTLESIARSGSIFFYNSSFTEEMVAELASEYGSILRVEDFLNYKAATRDPLISEYKGMKVHSFPPPASGSVLSLVFNILDGYDLDEIDSLSYHRIVEAYKFAYGQRLSLGDPDYNETISEVVDFMLDVDTAVDMRSRITDDTTHDVEYYLENQPLHNPESHGTTHLSVIDEKGNAVGITSTINLYFGSRSMSSRSGIIFNNEMDDFSVPGRNNSFDYPPSPSNYIKPNHRPLSSMTPTIVTDEEGSVVMVAGASGGSKIPTATSQVILNTLSFSIPLEDAVSRPRLHHQLIPNTLEVETDFSQSYIEGLEERNHVIRKTSSVGVVQAIYKEKGGLIYAASDKRKGGEPSGY</sequence>
<evidence type="ECO:0000256" key="3">
    <source>
        <dbReference type="PIRSR" id="PIRSR600101-2"/>
    </source>
</evidence>
<protein>
    <recommendedName>
        <fullName evidence="7">Gamma-glutamyltransferase</fullName>
    </recommendedName>
</protein>
<dbReference type="KEGG" id="aqu:100640194"/>
<keyword evidence="1" id="KW-0800">Toxin</keyword>
<dbReference type="eggNOG" id="KOG2410">
    <property type="taxonomic scope" value="Eukaryota"/>
</dbReference>
<dbReference type="PRINTS" id="PR01210">
    <property type="entry name" value="GGTRANSPTASE"/>
</dbReference>
<feature type="signal peptide" evidence="4">
    <location>
        <begin position="1"/>
        <end position="19"/>
    </location>
</feature>
<dbReference type="FunFam" id="1.10.246.130:FF:000001">
    <property type="entry name" value="Gamma-glutamyltransferase 5 isoform 1"/>
    <property type="match status" value="1"/>
</dbReference>
<proteinExistence type="predicted"/>
<dbReference type="GO" id="GO:0036374">
    <property type="term" value="F:glutathione hydrolase activity"/>
    <property type="evidence" value="ECO:0007669"/>
    <property type="project" value="InterPro"/>
</dbReference>
<reference evidence="5" key="2">
    <citation type="submission" date="2017-05" db="UniProtKB">
        <authorList>
            <consortium name="EnsemblMetazoa"/>
        </authorList>
    </citation>
    <scope>IDENTIFICATION</scope>
</reference>
<dbReference type="GO" id="GO:0006751">
    <property type="term" value="P:glutathione catabolic process"/>
    <property type="evidence" value="ECO:0007669"/>
    <property type="project" value="InterPro"/>
</dbReference>
<dbReference type="Gene3D" id="1.10.246.130">
    <property type="match status" value="1"/>
</dbReference>
<feature type="binding site" evidence="3">
    <location>
        <begin position="392"/>
        <end position="394"/>
    </location>
    <ligand>
        <name>L-glutamate</name>
        <dbReference type="ChEBI" id="CHEBI:29985"/>
    </ligand>
</feature>
<evidence type="ECO:0000313" key="5">
    <source>
        <dbReference type="EnsemblMetazoa" id="Aqu2.1.39757_001"/>
    </source>
</evidence>
<keyword evidence="4" id="KW-0732">Signal</keyword>
<dbReference type="PANTHER" id="PTHR11686:SF9">
    <property type="entry name" value="RE13973P"/>
    <property type="match status" value="1"/>
</dbReference>
<keyword evidence="6" id="KW-1185">Reference proteome</keyword>
<dbReference type="Pfam" id="PF01019">
    <property type="entry name" value="G_glu_transpept"/>
    <property type="match status" value="1"/>
</dbReference>
<evidence type="ECO:0000256" key="1">
    <source>
        <dbReference type="ARBA" id="ARBA00084097"/>
    </source>
</evidence>
<evidence type="ECO:0000256" key="2">
    <source>
        <dbReference type="PIRSR" id="PIRSR600101-1"/>
    </source>
</evidence>
<evidence type="ECO:0000256" key="4">
    <source>
        <dbReference type="SAM" id="SignalP"/>
    </source>
</evidence>
<gene>
    <name evidence="5" type="primary">100640194</name>
</gene>
<dbReference type="OrthoDB" id="1081007at2759"/>
<dbReference type="EnsemblMetazoa" id="XM_003384116.3">
    <property type="protein sequence ID" value="XP_003384164.1"/>
    <property type="gene ID" value="LOC100640194"/>
</dbReference>
<dbReference type="InterPro" id="IPR029055">
    <property type="entry name" value="Ntn_hydrolases_N"/>
</dbReference>
<organism evidence="5">
    <name type="scientific">Amphimedon queenslandica</name>
    <name type="common">Sponge</name>
    <dbReference type="NCBI Taxonomy" id="400682"/>
    <lineage>
        <taxon>Eukaryota</taxon>
        <taxon>Metazoa</taxon>
        <taxon>Porifera</taxon>
        <taxon>Demospongiae</taxon>
        <taxon>Heteroscleromorpha</taxon>
        <taxon>Haplosclerida</taxon>
        <taxon>Niphatidae</taxon>
        <taxon>Amphimedon</taxon>
    </lineage>
</organism>
<dbReference type="PANTHER" id="PTHR11686">
    <property type="entry name" value="GAMMA GLUTAMYL TRANSPEPTIDASE"/>
    <property type="match status" value="1"/>
</dbReference>
<name>A0A1X7VJW9_AMPQE</name>
<dbReference type="FunFam" id="3.60.20.40:FF:000001">
    <property type="entry name" value="Gamma-glutamyltranspeptidase 1"/>
    <property type="match status" value="1"/>
</dbReference>
<evidence type="ECO:0008006" key="7">
    <source>
        <dbReference type="Google" id="ProtNLM"/>
    </source>
</evidence>
<dbReference type="NCBIfam" id="TIGR00066">
    <property type="entry name" value="g_glut_trans"/>
    <property type="match status" value="1"/>
</dbReference>
<dbReference type="AlphaFoldDB" id="A0A1X7VJW9"/>
<dbReference type="InterPro" id="IPR043137">
    <property type="entry name" value="GGT_ssub_C"/>
</dbReference>
<feature type="active site" description="Nucleophile" evidence="2">
    <location>
        <position position="374"/>
    </location>
</feature>
<dbReference type="Proteomes" id="UP000007879">
    <property type="component" value="Unassembled WGS sequence"/>
</dbReference>
<dbReference type="InterPro" id="IPR000101">
    <property type="entry name" value="GGT_peptidase"/>
</dbReference>
<feature type="binding site" evidence="3">
    <location>
        <position position="416"/>
    </location>
    <ligand>
        <name>L-glutamate</name>
        <dbReference type="ChEBI" id="CHEBI:29985"/>
    </ligand>
</feature>
<dbReference type="EnsemblMetazoa" id="Aqu2.1.39757_001">
    <property type="protein sequence ID" value="Aqu2.1.39757_001"/>
    <property type="gene ID" value="Aqu2.1.39757"/>
</dbReference>
<dbReference type="GO" id="GO:0005886">
    <property type="term" value="C:plasma membrane"/>
    <property type="evidence" value="ECO:0007669"/>
    <property type="project" value="TreeGrafter"/>
</dbReference>
<feature type="binding site" evidence="3">
    <location>
        <position position="467"/>
    </location>
    <ligand>
        <name>L-glutamate</name>
        <dbReference type="ChEBI" id="CHEBI:29985"/>
    </ligand>
</feature>
<keyword evidence="1" id="KW-1199">Hemostasis impairing toxin</keyword>
<evidence type="ECO:0000313" key="6">
    <source>
        <dbReference type="Proteomes" id="UP000007879"/>
    </source>
</evidence>
<dbReference type="Gene3D" id="3.60.20.40">
    <property type="match status" value="1"/>
</dbReference>
<dbReference type="STRING" id="400682.A0A1X7VJW9"/>
<feature type="binding site" evidence="3">
    <location>
        <begin position="444"/>
        <end position="445"/>
    </location>
    <ligand>
        <name>L-glutamate</name>
        <dbReference type="ChEBI" id="CHEBI:29985"/>
    </ligand>
</feature>
<accession>A0A1X7VJW9</accession>
<dbReference type="InterPro" id="IPR043138">
    <property type="entry name" value="GGT_lsub"/>
</dbReference>
<dbReference type="OMA" id="PVCDHRR"/>
<feature type="chain" id="PRO_5010855626" description="Gamma-glutamyltransferase" evidence="4">
    <location>
        <begin position="20"/>
        <end position="562"/>
    </location>
</feature>
<feature type="binding site" evidence="3">
    <location>
        <position position="97"/>
    </location>
    <ligand>
        <name>L-glutamate</name>
        <dbReference type="ChEBI" id="CHEBI:29985"/>
    </ligand>
</feature>
<dbReference type="InParanoid" id="A0A1X7VJW9"/>
<reference evidence="6" key="1">
    <citation type="journal article" date="2010" name="Nature">
        <title>The Amphimedon queenslandica genome and the evolution of animal complexity.</title>
        <authorList>
            <person name="Srivastava M."/>
            <person name="Simakov O."/>
            <person name="Chapman J."/>
            <person name="Fahey B."/>
            <person name="Gauthier M.E."/>
            <person name="Mitros T."/>
            <person name="Richards G.S."/>
            <person name="Conaco C."/>
            <person name="Dacre M."/>
            <person name="Hellsten U."/>
            <person name="Larroux C."/>
            <person name="Putnam N.H."/>
            <person name="Stanke M."/>
            <person name="Adamska M."/>
            <person name="Darling A."/>
            <person name="Degnan S.M."/>
            <person name="Oakley T.H."/>
            <person name="Plachetzki D.C."/>
            <person name="Zhai Y."/>
            <person name="Adamski M."/>
            <person name="Calcino A."/>
            <person name="Cummins S.F."/>
            <person name="Goodstein D.M."/>
            <person name="Harris C."/>
            <person name="Jackson D.J."/>
            <person name="Leys S.P."/>
            <person name="Shu S."/>
            <person name="Woodcroft B.J."/>
            <person name="Vervoort M."/>
            <person name="Kosik K.S."/>
            <person name="Manning G."/>
            <person name="Degnan B.M."/>
            <person name="Rokhsar D.S."/>
        </authorList>
    </citation>
    <scope>NUCLEOTIDE SEQUENCE [LARGE SCALE GENOMIC DNA]</scope>
</reference>